<dbReference type="RefSeq" id="WP_118772602.1">
    <property type="nucleotide sequence ID" value="NZ_QRID01000011.1"/>
</dbReference>
<evidence type="ECO:0000313" key="1">
    <source>
        <dbReference type="EMBL" id="RHG27480.1"/>
    </source>
</evidence>
<dbReference type="EMBL" id="QRID01000011">
    <property type="protein sequence ID" value="RHG27480.1"/>
    <property type="molecule type" value="Genomic_DNA"/>
</dbReference>
<evidence type="ECO:0008006" key="3">
    <source>
        <dbReference type="Google" id="ProtNLM"/>
    </source>
</evidence>
<organism evidence="1 2">
    <name type="scientific">Roseburia intestinalis</name>
    <dbReference type="NCBI Taxonomy" id="166486"/>
    <lineage>
        <taxon>Bacteria</taxon>
        <taxon>Bacillati</taxon>
        <taxon>Bacillota</taxon>
        <taxon>Clostridia</taxon>
        <taxon>Lachnospirales</taxon>
        <taxon>Lachnospiraceae</taxon>
        <taxon>Roseburia</taxon>
    </lineage>
</organism>
<gene>
    <name evidence="1" type="ORF">DW264_12050</name>
</gene>
<accession>A0A3R6DJA7</accession>
<reference evidence="1 2" key="1">
    <citation type="submission" date="2018-08" db="EMBL/GenBank/DDBJ databases">
        <title>A genome reference for cultivated species of the human gut microbiota.</title>
        <authorList>
            <person name="Zou Y."/>
            <person name="Xue W."/>
            <person name="Luo G."/>
        </authorList>
    </citation>
    <scope>NUCLEOTIDE SEQUENCE [LARGE SCALE GENOMIC DNA]</scope>
    <source>
        <strain evidence="1 2">AM22-21LB</strain>
    </source>
</reference>
<dbReference type="Proteomes" id="UP000284051">
    <property type="component" value="Unassembled WGS sequence"/>
</dbReference>
<name>A0A3R6DJA7_9FIRM</name>
<sequence>MKKSEQVSEKTPTANRQYKDTVFRMLFSEKENLLSLYNAVTGSHYQNAEALKIVTLENAIYMGMKNDLAFMLETNIYLYEHQSTINPNIPLRDLIYIGIEYQQYLNDKSLYSSKLQKIPAPKFMVFYNGTDDVEDRMELKLSSAYEHLAGEPDLELKVLMLNVNEGHNKDLMEQCQTLKEYAIYVARVRKYASAQNLNDAVERAITECIKEGILVDFLRKNRSEVKMVSILEYDKEWEEKKLRKAEYEAGKSDGIEIGKSEGIKIGREETLAEMIYNMKQHGYSIEKMADITGKSVRQIEQYLQCNRQ</sequence>
<evidence type="ECO:0000313" key="2">
    <source>
        <dbReference type="Proteomes" id="UP000284051"/>
    </source>
</evidence>
<protein>
    <recommendedName>
        <fullName evidence="3">Transposase</fullName>
    </recommendedName>
</protein>
<comment type="caution">
    <text evidence="1">The sequence shown here is derived from an EMBL/GenBank/DDBJ whole genome shotgun (WGS) entry which is preliminary data.</text>
</comment>
<proteinExistence type="predicted"/>
<dbReference type="AlphaFoldDB" id="A0A3R6DJA7"/>